<keyword evidence="14" id="KW-1185">Reference proteome</keyword>
<evidence type="ECO:0000313" key="14">
    <source>
        <dbReference type="Proteomes" id="UP001344447"/>
    </source>
</evidence>
<feature type="domain" description="EML-like second beta-propeller" evidence="11">
    <location>
        <begin position="1019"/>
        <end position="1177"/>
    </location>
</feature>
<dbReference type="PANTHER" id="PTHR19860">
    <property type="entry name" value="DDB1- AND CUL4-ASSOCIATED FACTOR 12-RELATED"/>
    <property type="match status" value="1"/>
</dbReference>
<evidence type="ECO:0008006" key="15">
    <source>
        <dbReference type="Google" id="ProtNLM"/>
    </source>
</evidence>
<dbReference type="InterPro" id="IPR036322">
    <property type="entry name" value="WD40_repeat_dom_sf"/>
</dbReference>
<dbReference type="SMART" id="SM00320">
    <property type="entry name" value="WD40"/>
    <property type="match status" value="11"/>
</dbReference>
<evidence type="ECO:0000256" key="4">
    <source>
        <dbReference type="ARBA" id="ARBA00038022"/>
    </source>
</evidence>
<dbReference type="PRINTS" id="PR00320">
    <property type="entry name" value="GPROTEINBRPT"/>
</dbReference>
<feature type="repeat" description="WD" evidence="7">
    <location>
        <begin position="1012"/>
        <end position="1053"/>
    </location>
</feature>
<dbReference type="Pfam" id="PF13271">
    <property type="entry name" value="DUF4062"/>
    <property type="match status" value="1"/>
</dbReference>
<dbReference type="Gene3D" id="1.25.40.370">
    <property type="match status" value="1"/>
</dbReference>
<sequence>MVKVEFPGEELTKYEIQKWLKSYKISYTPFMKKEELLEVVKSNKKMVIQIEKEKKKQLKLQSTENNDSNSLLSSSLSSSSSSSSPSSSFTSSYSSPFKSKINTGSKSLSSPFKKIDLKKKDSNNNNFTNNTTDQNLNDSNIIKHEKIIKKQNIENKLNGTILYVFLSSTFKDMSGERDHLIKVTFPALNVKAKEKNLTIVPIDLRWGLTKDETTVQGQIELCLKQIDKCPIMITMLGSRFGWVPTEYKVSDNNDQYSQWLSSMPLGHSITSLEVQYSLLTSKHCVAAFRDSSFQSSVPMIHQQSFQVENKESETLLADLKSKLIENDHCNVIENYPCKYGGVDKEGKVFVNNLESFGDYIFNKLWSIIEVEFPTPIKPLNSFEQELQFHKNYFDTKSSDYYGRENIQKKLKEFVTDKQSNDKIGIVYGEPGSGKSSTLAYFSKDISIGYSSWKVLYHFVGCSIDSTQSTNILYKFSCELNEQFNLKMDISDNHEKLRIDFPEILKKASRVRNILLVIDDLDEMSTSNQAHQMDWLPDSTELNDKCKILLSCYHGKDCWEYLHLRSNIPFTLSLPPLEIYEKNLIATKTLEKYSKKLEPKLLDRFISKTHAKFPLFIKLACEELRVFGSFEKLNQFVTKGIPDTIDQLILNMITRLEEDMGKDLIKKTLCFIALSRFGLSEEELLGLLKEKKQQHTLPFNVWAPLLNSISPLLRGGDHNTITFFHNTIVKVIIGKYLPTEKNQIVIQNYLADYYLSLADPLNNKSWLGYNSIGSGGDIINSNNNSSQLKLKPFEELPYHLMKSKRWDLLSNLFMDLRFIEAKIKIGLSKDLVENYIGSLQEIQSPSLSGERWVGNNFSSVNSVEDFCAFVQYQVHNLKRFPMITCQQANNLPDGSVCNQLSQKLLDQTKKPYFKWINKLQLSDYVIGTLAGHEDFIRCVLYRDDGKLIASCSDDKTIRIWSGETSSLIRVFPKVHNDKITCLIWRGNHLISVGRDKKILMWDEYGKVLADFTDGGHSNAVWGCCVSGDGKRLITASWDQTAIVWDIEKKSKLFHLKKHTNKLSTCAYSHNNKLIATGCWNGELIIWDSKTAQPIKTIKISDSTILFLQFSPDDQFLSVSSVDTFTHVFNTSTWTKVAQLEGHIEAVISSRFSYDGKYLVSCSDDKTIRVFETKDWLQVSLMTGHSGRVISCAFHPNSEKLRIITGATDKFIKIWDPKLGQNNNQVHQGHRKAVSYLQYIKSQDILVSASEDKSIRIWNHFTKNDLLSLKMALNIHSPQFELLADEKTFIILLSDGRVAVIRDFQQFLDENGLPDEASISTNTTPIVFKEYLQLNLKNPENINNPITTPVEKNQQQSEMITHFSVNPTGNGDIAFTSKTGRLVVYNIYKKYEVFNERLCGSLNECKFNSTGDLLLTRDLKSYYNILRMNAPSKYSVVLRSNTTQTITSLAWSKDHFALCLASGDIELYNIKPNFNYWKTLKSHVFQVHGLSFSPNGKYLFSASYEKHSILWDIESSAIVVAFPLGSISTSNILFNVDNYGQLSSILSDYTGKIHHLKLLYNQELYDKDY</sequence>
<keyword evidence="3" id="KW-0677">Repeat</keyword>
<comment type="subunit">
    <text evidence="5">Component of the DCX(DCAF12) E3 ubiquitin ligase complex, at least composed of CUL4 (CUL4A or CUL4B), DDB1, DCAF12 and RBX1.</text>
</comment>
<evidence type="ECO:0000256" key="2">
    <source>
        <dbReference type="ARBA" id="ARBA00022574"/>
    </source>
</evidence>
<dbReference type="SUPFAM" id="SSF52540">
    <property type="entry name" value="P-loop containing nucleoside triphosphate hydrolases"/>
    <property type="match status" value="1"/>
</dbReference>
<dbReference type="InterPro" id="IPR015943">
    <property type="entry name" value="WD40/YVTN_repeat-like_dom_sf"/>
</dbReference>
<dbReference type="PANTHER" id="PTHR19860:SF41">
    <property type="entry name" value="NACHT DOMAIN-CONTAINING PROTEIN"/>
    <property type="match status" value="1"/>
</dbReference>
<evidence type="ECO:0000256" key="6">
    <source>
        <dbReference type="ARBA" id="ARBA00043952"/>
    </source>
</evidence>
<dbReference type="InterPro" id="IPR041452">
    <property type="entry name" value="APAF1_C"/>
</dbReference>
<dbReference type="SUPFAM" id="SSF50978">
    <property type="entry name" value="WD40 repeat-like"/>
    <property type="match status" value="1"/>
</dbReference>
<dbReference type="InterPro" id="IPR051191">
    <property type="entry name" value="DCAF12"/>
</dbReference>
<dbReference type="Pfam" id="PF00400">
    <property type="entry name" value="WD40"/>
    <property type="match status" value="5"/>
</dbReference>
<evidence type="ECO:0000256" key="3">
    <source>
        <dbReference type="ARBA" id="ARBA00022737"/>
    </source>
</evidence>
<proteinExistence type="inferred from homology"/>
<reference evidence="13 14" key="1">
    <citation type="submission" date="2023-11" db="EMBL/GenBank/DDBJ databases">
        <title>Dfirmibasis_genome.</title>
        <authorList>
            <person name="Edelbroek B."/>
            <person name="Kjellin J."/>
            <person name="Jerlstrom-Hultqvist J."/>
            <person name="Soderbom F."/>
        </authorList>
    </citation>
    <scope>NUCLEOTIDE SEQUENCE [LARGE SCALE GENOMIC DNA]</scope>
    <source>
        <strain evidence="13 14">TNS-C-14</strain>
    </source>
</reference>
<dbReference type="InterPro" id="IPR055442">
    <property type="entry name" value="Beta-prop_EML-like_2nd"/>
</dbReference>
<comment type="pathway">
    <text evidence="6">Protein modification.</text>
</comment>
<evidence type="ECO:0000259" key="9">
    <source>
        <dbReference type="Pfam" id="PF13271"/>
    </source>
</evidence>
<feature type="repeat" description="WD" evidence="7">
    <location>
        <begin position="1225"/>
        <end position="1257"/>
    </location>
</feature>
<dbReference type="InterPro" id="IPR001680">
    <property type="entry name" value="WD40_rpt"/>
</dbReference>
<evidence type="ECO:0000259" key="11">
    <source>
        <dbReference type="Pfam" id="PF23414"/>
    </source>
</evidence>
<keyword evidence="2 7" id="KW-0853">WD repeat</keyword>
<organism evidence="13 14">
    <name type="scientific">Dictyostelium firmibasis</name>
    <dbReference type="NCBI Taxonomy" id="79012"/>
    <lineage>
        <taxon>Eukaryota</taxon>
        <taxon>Amoebozoa</taxon>
        <taxon>Evosea</taxon>
        <taxon>Eumycetozoa</taxon>
        <taxon>Dictyostelia</taxon>
        <taxon>Dictyosteliales</taxon>
        <taxon>Dictyosteliaceae</taxon>
        <taxon>Dictyostelium</taxon>
    </lineage>
</organism>
<dbReference type="PROSITE" id="PS50294">
    <property type="entry name" value="WD_REPEATS_REGION"/>
    <property type="match status" value="7"/>
</dbReference>
<feature type="repeat" description="WD" evidence="7">
    <location>
        <begin position="1180"/>
        <end position="1214"/>
    </location>
</feature>
<dbReference type="Pfam" id="PF17908">
    <property type="entry name" value="APAF1_C"/>
    <property type="match status" value="1"/>
</dbReference>
<name>A0AAN7U9E4_9MYCE</name>
<dbReference type="CDD" id="cd00200">
    <property type="entry name" value="WD40"/>
    <property type="match status" value="1"/>
</dbReference>
<comment type="subcellular location">
    <subcellularLocation>
        <location evidence="1">Cytoplasm</location>
        <location evidence="1">Cytoskeleton</location>
        <location evidence="1">Microtubule organizing center</location>
        <location evidence="1">Centrosome</location>
    </subcellularLocation>
</comment>
<dbReference type="InterPro" id="IPR019775">
    <property type="entry name" value="WD40_repeat_CS"/>
</dbReference>
<comment type="caution">
    <text evidence="13">The sequence shown here is derived from an EMBL/GenBank/DDBJ whole genome shotgun (WGS) entry which is preliminary data.</text>
</comment>
<feature type="compositionally biased region" description="Low complexity" evidence="8">
    <location>
        <begin position="68"/>
        <end position="95"/>
    </location>
</feature>
<feature type="repeat" description="WD" evidence="7">
    <location>
        <begin position="928"/>
        <end position="969"/>
    </location>
</feature>
<dbReference type="InterPro" id="IPR025139">
    <property type="entry name" value="DUF4062"/>
</dbReference>
<evidence type="ECO:0000256" key="8">
    <source>
        <dbReference type="SAM" id="MobiDB-lite"/>
    </source>
</evidence>
<feature type="repeat" description="WD" evidence="7">
    <location>
        <begin position="1054"/>
        <end position="1095"/>
    </location>
</feature>
<dbReference type="InterPro" id="IPR056884">
    <property type="entry name" value="NPHP3-like_N"/>
</dbReference>
<feature type="region of interest" description="Disordered" evidence="8">
    <location>
        <begin position="55"/>
        <end position="97"/>
    </location>
</feature>
<feature type="repeat" description="WD" evidence="7">
    <location>
        <begin position="1138"/>
        <end position="1170"/>
    </location>
</feature>
<accession>A0AAN7U9E4</accession>
<dbReference type="Gene3D" id="3.40.50.300">
    <property type="entry name" value="P-loop containing nucleotide triphosphate hydrolases"/>
    <property type="match status" value="1"/>
</dbReference>
<evidence type="ECO:0000256" key="1">
    <source>
        <dbReference type="ARBA" id="ARBA00004300"/>
    </source>
</evidence>
<dbReference type="EMBL" id="JAVFKY010000001">
    <property type="protein sequence ID" value="KAK5582105.1"/>
    <property type="molecule type" value="Genomic_DNA"/>
</dbReference>
<feature type="domain" description="Nephrocystin 3-like N-terminal" evidence="12">
    <location>
        <begin position="416"/>
        <end position="550"/>
    </location>
</feature>
<dbReference type="SUPFAM" id="SSF82171">
    <property type="entry name" value="DPP6 N-terminal domain-like"/>
    <property type="match status" value="1"/>
</dbReference>
<feature type="repeat" description="WD" evidence="7">
    <location>
        <begin position="1478"/>
        <end position="1519"/>
    </location>
</feature>
<dbReference type="Proteomes" id="UP001344447">
    <property type="component" value="Unassembled WGS sequence"/>
</dbReference>
<dbReference type="Pfam" id="PF24883">
    <property type="entry name" value="NPHP3_N"/>
    <property type="match status" value="1"/>
</dbReference>
<dbReference type="PROSITE" id="PS00678">
    <property type="entry name" value="WD_REPEATS_1"/>
    <property type="match status" value="1"/>
</dbReference>
<feature type="domain" description="DUF4062" evidence="9">
    <location>
        <begin position="164"/>
        <end position="256"/>
    </location>
</feature>
<comment type="similarity">
    <text evidence="4">Belongs to the WD repeat DCAF12 family.</text>
</comment>
<dbReference type="Pfam" id="PF23414">
    <property type="entry name" value="Beta-prop_EML_2"/>
    <property type="match status" value="1"/>
</dbReference>
<evidence type="ECO:0000313" key="13">
    <source>
        <dbReference type="EMBL" id="KAK5582105.1"/>
    </source>
</evidence>
<dbReference type="GO" id="GO:0005813">
    <property type="term" value="C:centrosome"/>
    <property type="evidence" value="ECO:0007669"/>
    <property type="project" value="UniProtKB-SubCell"/>
</dbReference>
<protein>
    <recommendedName>
        <fullName evidence="15">WD40 repeat-containing protein</fullName>
    </recommendedName>
</protein>
<dbReference type="Gene3D" id="2.130.10.10">
    <property type="entry name" value="YVTN repeat-like/Quinoprotein amine dehydrogenase"/>
    <property type="match status" value="3"/>
</dbReference>
<evidence type="ECO:0000256" key="5">
    <source>
        <dbReference type="ARBA" id="ARBA00038623"/>
    </source>
</evidence>
<dbReference type="InterPro" id="IPR020472">
    <property type="entry name" value="WD40_PAC1"/>
</dbReference>
<evidence type="ECO:0000259" key="12">
    <source>
        <dbReference type="Pfam" id="PF24883"/>
    </source>
</evidence>
<gene>
    <name evidence="13" type="ORF">RB653_003688</name>
</gene>
<dbReference type="PROSITE" id="PS50082">
    <property type="entry name" value="WD_REPEATS_2"/>
    <property type="match status" value="7"/>
</dbReference>
<dbReference type="GO" id="GO:0080008">
    <property type="term" value="C:Cul4-RING E3 ubiquitin ligase complex"/>
    <property type="evidence" value="ECO:0007669"/>
    <property type="project" value="TreeGrafter"/>
</dbReference>
<dbReference type="InterPro" id="IPR027417">
    <property type="entry name" value="P-loop_NTPase"/>
</dbReference>
<feature type="domain" description="APAF-1 helical" evidence="10">
    <location>
        <begin position="792"/>
        <end position="882"/>
    </location>
</feature>
<evidence type="ECO:0000259" key="10">
    <source>
        <dbReference type="Pfam" id="PF17908"/>
    </source>
</evidence>
<evidence type="ECO:0000256" key="7">
    <source>
        <dbReference type="PROSITE-ProRule" id="PRU00221"/>
    </source>
</evidence>